<dbReference type="Gene3D" id="3.40.1120.10">
    <property type="entry name" value="Ribosomal protein l15e"/>
    <property type="match status" value="2"/>
</dbReference>
<feature type="transmembrane region" description="Helical" evidence="13">
    <location>
        <begin position="293"/>
        <end position="312"/>
    </location>
</feature>
<evidence type="ECO:0000256" key="1">
    <source>
        <dbReference type="ARBA" id="ARBA00004477"/>
    </source>
</evidence>
<feature type="transmembrane region" description="Helical" evidence="13">
    <location>
        <begin position="211"/>
        <end position="229"/>
    </location>
</feature>
<evidence type="ECO:0000256" key="12">
    <source>
        <dbReference type="RuleBase" id="RU000663"/>
    </source>
</evidence>
<dbReference type="InterPro" id="IPR020925">
    <property type="entry name" value="Ribosomal_eL15_CS"/>
</dbReference>
<comment type="similarity">
    <text evidence="3 12">Belongs to the eukaryotic ribosomal protein eL15 family.</text>
</comment>
<dbReference type="InterPro" id="IPR024794">
    <property type="entry name" value="Rbsml_eL15_core_dom_sf"/>
</dbReference>
<comment type="subcellular location">
    <subcellularLocation>
        <location evidence="1 13">Endoplasmic reticulum membrane</location>
        <topology evidence="1 13">Multi-pass membrane protein</topology>
    </subcellularLocation>
</comment>
<keyword evidence="15" id="KW-1185">Reference proteome</keyword>
<dbReference type="GO" id="GO:0003729">
    <property type="term" value="F:mRNA binding"/>
    <property type="evidence" value="ECO:0007669"/>
    <property type="project" value="UniProtKB-ARBA"/>
</dbReference>
<dbReference type="InterPro" id="IPR012678">
    <property type="entry name" value="Ribosomal_uL23/eL15/eS24_sf"/>
</dbReference>
<dbReference type="GO" id="GO:0034203">
    <property type="term" value="P:glycolipid translocation"/>
    <property type="evidence" value="ECO:0007669"/>
    <property type="project" value="TreeGrafter"/>
</dbReference>
<proteinExistence type="inferred from homology"/>
<dbReference type="SUPFAM" id="SSF54189">
    <property type="entry name" value="Ribosomal proteins S24e, L23 and L15e"/>
    <property type="match status" value="1"/>
</dbReference>
<comment type="similarity">
    <text evidence="4 13">Belongs to the RFT1 family.</text>
</comment>
<dbReference type="GO" id="GO:0006488">
    <property type="term" value="P:dolichol-linked oligosaccharide biosynthetic process"/>
    <property type="evidence" value="ECO:0007669"/>
    <property type="project" value="InterPro"/>
</dbReference>
<name>A0A6A6MRH8_HEVBR</name>
<keyword evidence="7 12" id="KW-0689">Ribosomal protein</keyword>
<reference evidence="14 15" key="1">
    <citation type="journal article" date="2020" name="Mol. Plant">
        <title>The Chromosome-Based Rubber Tree Genome Provides New Insights into Spurge Genome Evolution and Rubber Biosynthesis.</title>
        <authorList>
            <person name="Liu J."/>
            <person name="Shi C."/>
            <person name="Shi C.C."/>
            <person name="Li W."/>
            <person name="Zhang Q.J."/>
            <person name="Zhang Y."/>
            <person name="Li K."/>
            <person name="Lu H.F."/>
            <person name="Shi C."/>
            <person name="Zhu S.T."/>
            <person name="Xiao Z.Y."/>
            <person name="Nan H."/>
            <person name="Yue Y."/>
            <person name="Zhu X.G."/>
            <person name="Wu Y."/>
            <person name="Hong X.N."/>
            <person name="Fan G.Y."/>
            <person name="Tong Y."/>
            <person name="Zhang D."/>
            <person name="Mao C.L."/>
            <person name="Liu Y.L."/>
            <person name="Hao S.J."/>
            <person name="Liu W.Q."/>
            <person name="Lv M.Q."/>
            <person name="Zhang H.B."/>
            <person name="Liu Y."/>
            <person name="Hu-Tang G.R."/>
            <person name="Wang J.P."/>
            <person name="Wang J.H."/>
            <person name="Sun Y.H."/>
            <person name="Ni S.B."/>
            <person name="Chen W.B."/>
            <person name="Zhang X.C."/>
            <person name="Jiao Y.N."/>
            <person name="Eichler E.E."/>
            <person name="Li G.H."/>
            <person name="Liu X."/>
            <person name="Gao L.Z."/>
        </authorList>
    </citation>
    <scope>NUCLEOTIDE SEQUENCE [LARGE SCALE GENOMIC DNA]</scope>
    <source>
        <strain evidence="15">cv. GT1</strain>
        <tissue evidence="14">Leaf</tissue>
    </source>
</reference>
<dbReference type="Proteomes" id="UP000467840">
    <property type="component" value="Chromosome 15"/>
</dbReference>
<feature type="transmembrane region" description="Helical" evidence="13">
    <location>
        <begin position="324"/>
        <end position="342"/>
    </location>
</feature>
<evidence type="ECO:0000256" key="8">
    <source>
        <dbReference type="ARBA" id="ARBA00022989"/>
    </source>
</evidence>
<evidence type="ECO:0000313" key="14">
    <source>
        <dbReference type="EMBL" id="KAF2315824.1"/>
    </source>
</evidence>
<keyword evidence="6" id="KW-0256">Endoplasmic reticulum</keyword>
<dbReference type="GO" id="GO:0003735">
    <property type="term" value="F:structural constituent of ribosome"/>
    <property type="evidence" value="ECO:0007669"/>
    <property type="project" value="InterPro"/>
</dbReference>
<feature type="transmembrane region" description="Helical" evidence="13">
    <location>
        <begin position="499"/>
        <end position="524"/>
    </location>
</feature>
<dbReference type="GO" id="GO:0005789">
    <property type="term" value="C:endoplasmic reticulum membrane"/>
    <property type="evidence" value="ECO:0007669"/>
    <property type="project" value="UniProtKB-SubCell"/>
</dbReference>
<comment type="caution">
    <text evidence="14">The sequence shown here is derived from an EMBL/GenBank/DDBJ whole genome shotgun (WGS) entry which is preliminary data.</text>
</comment>
<evidence type="ECO:0000256" key="2">
    <source>
        <dbReference type="ARBA" id="ARBA00004922"/>
    </source>
</evidence>
<dbReference type="PROSITE" id="PS01194">
    <property type="entry name" value="RIBOSOMAL_L15E"/>
    <property type="match status" value="1"/>
</dbReference>
<evidence type="ECO:0000256" key="7">
    <source>
        <dbReference type="ARBA" id="ARBA00022980"/>
    </source>
</evidence>
<feature type="transmembrane region" description="Helical" evidence="13">
    <location>
        <begin position="466"/>
        <end position="487"/>
    </location>
</feature>
<evidence type="ECO:0000256" key="11">
    <source>
        <dbReference type="ARBA" id="ARBA00045912"/>
    </source>
</evidence>
<dbReference type="GO" id="GO:0005840">
    <property type="term" value="C:ribosome"/>
    <property type="evidence" value="ECO:0007669"/>
    <property type="project" value="UniProtKB-KW"/>
</dbReference>
<protein>
    <recommendedName>
        <fullName evidence="12 13">Multifunctional fusion protein</fullName>
    </recommendedName>
    <domain>
        <recommendedName>
            <fullName evidence="12">Ribosomal protein L15</fullName>
        </recommendedName>
    </domain>
    <domain>
        <recommendedName>
            <fullName evidence="13">Protein RFT1 homolog</fullName>
        </recommendedName>
    </domain>
</protein>
<feature type="transmembrane region" description="Helical" evidence="13">
    <location>
        <begin position="560"/>
        <end position="578"/>
    </location>
</feature>
<dbReference type="InterPro" id="IPR007594">
    <property type="entry name" value="RFT1"/>
</dbReference>
<dbReference type="InterPro" id="IPR000439">
    <property type="entry name" value="Ribosomal_eL15"/>
</dbReference>
<keyword evidence="8 13" id="KW-1133">Transmembrane helix</keyword>
<feature type="transmembrane region" description="Helical" evidence="13">
    <location>
        <begin position="354"/>
        <end position="379"/>
    </location>
</feature>
<sequence>MRFLQRVRCWEYRQHPSIVRVTHPTRPDKARRLGYKAKQGYVIYRVRVRRGGRKRPVPKGIVYGKPTNQGVTQLKFQRSKRSVAEERAGRKLGGLKISIVNSYSICPGANDGKQLRDPDPSYYKISINSVMQDSTYKYYEVILVDPAHNAIRNDPRINWICNPVHKHRELRGLTSAGRSTESRQERFIIDNQDPRRHEYDDARSCCARWNVLVYAVQFHLFVTCVLFLSREGFRRACMRAEIKCDGTSTEEYAAKLLKVAWMTLPLGIVITVAMCIFVFWWQGLSHSDPYAQAILINGCACILELLAEPLYILSQNLLLLKLRLMIETIATFSRCLIMYILIVKQPSMEKGIIFALSQTAYGACLFIGYWSYFLLIRAFRSSDLLPFSLETKMDYDKQLANMCMLFTLQSFRKLILQEGEKMVLVWLDSPYNQAIYGLVDKLGSLVVRLVFLPFEESSYATFARSSSGLVFMAFGPSYSYCLIRLLYGHKWSDGEASTALRYYCLYIIVLAMNGTSEAFLHAVATESQLKRSNDSLLVFSLLYVVLNVLLIRSAGSVGLILANSLNMILRIIYSAVFIKHYFKDSSAFTFRGCLPSGWTVLLFSGATTLISERVFLDHKNFWPTFLVHFSIGFTCFGISSVVM</sequence>
<feature type="transmembrane region" description="Helical" evidence="13">
    <location>
        <begin position="536"/>
        <end position="554"/>
    </location>
</feature>
<evidence type="ECO:0000256" key="4">
    <source>
        <dbReference type="ARBA" id="ARBA00010288"/>
    </source>
</evidence>
<evidence type="ECO:0000256" key="9">
    <source>
        <dbReference type="ARBA" id="ARBA00023136"/>
    </source>
</evidence>
<organism evidence="14 15">
    <name type="scientific">Hevea brasiliensis</name>
    <name type="common">Para rubber tree</name>
    <name type="synonym">Siphonia brasiliensis</name>
    <dbReference type="NCBI Taxonomy" id="3981"/>
    <lineage>
        <taxon>Eukaryota</taxon>
        <taxon>Viridiplantae</taxon>
        <taxon>Streptophyta</taxon>
        <taxon>Embryophyta</taxon>
        <taxon>Tracheophyta</taxon>
        <taxon>Spermatophyta</taxon>
        <taxon>Magnoliopsida</taxon>
        <taxon>eudicotyledons</taxon>
        <taxon>Gunneridae</taxon>
        <taxon>Pentapetalae</taxon>
        <taxon>rosids</taxon>
        <taxon>fabids</taxon>
        <taxon>Malpighiales</taxon>
        <taxon>Euphorbiaceae</taxon>
        <taxon>Crotonoideae</taxon>
        <taxon>Micrandreae</taxon>
        <taxon>Hevea</taxon>
    </lineage>
</organism>
<comment type="pathway">
    <text evidence="2">Protein modification; protein glycosylation.</text>
</comment>
<feature type="transmembrane region" description="Helical" evidence="13">
    <location>
        <begin position="259"/>
        <end position="281"/>
    </location>
</feature>
<dbReference type="EMBL" id="JAAGAX010000005">
    <property type="protein sequence ID" value="KAF2315824.1"/>
    <property type="molecule type" value="Genomic_DNA"/>
</dbReference>
<evidence type="ECO:0000256" key="13">
    <source>
        <dbReference type="RuleBase" id="RU365067"/>
    </source>
</evidence>
<evidence type="ECO:0000256" key="6">
    <source>
        <dbReference type="ARBA" id="ARBA00022824"/>
    </source>
</evidence>
<dbReference type="GO" id="GO:0006412">
    <property type="term" value="P:translation"/>
    <property type="evidence" value="ECO:0007669"/>
    <property type="project" value="InterPro"/>
</dbReference>
<feature type="transmembrane region" description="Helical" evidence="13">
    <location>
        <begin position="590"/>
        <end position="610"/>
    </location>
</feature>
<dbReference type="PANTHER" id="PTHR13117:SF5">
    <property type="entry name" value="PROTEIN RFT1 HOMOLOG"/>
    <property type="match status" value="1"/>
</dbReference>
<dbReference type="SMART" id="SM01384">
    <property type="entry name" value="Ribosomal_L15e"/>
    <property type="match status" value="1"/>
</dbReference>
<accession>A0A6A6MRH8</accession>
<evidence type="ECO:0000256" key="5">
    <source>
        <dbReference type="ARBA" id="ARBA00022692"/>
    </source>
</evidence>
<keyword evidence="10 12" id="KW-0687">Ribonucleoprotein</keyword>
<keyword evidence="9 13" id="KW-0472">Membrane</keyword>
<gene>
    <name evidence="14" type="ORF">GH714_040366</name>
</gene>
<dbReference type="GO" id="GO:1990904">
    <property type="term" value="C:ribonucleoprotein complex"/>
    <property type="evidence" value="ECO:0007669"/>
    <property type="project" value="UniProtKB-KW"/>
</dbReference>
<feature type="transmembrane region" description="Helical" evidence="13">
    <location>
        <begin position="622"/>
        <end position="642"/>
    </location>
</feature>
<keyword evidence="5 13" id="KW-0812">Transmembrane</keyword>
<evidence type="ECO:0000256" key="3">
    <source>
        <dbReference type="ARBA" id="ARBA00006857"/>
    </source>
</evidence>
<comment type="function">
    <text evidence="11 13">Intramembrane glycolipid transporter that operates in the biosynthetic pathway of dolichol-linked oligosaccharides, the glycan precursors employed in protein asparagine (N)-glycosylation. The sequential addition of sugars to dolichol pyrophosphate produces dolichol-linked oligosaccharides containing fourteen sugars, including two GlcNAcs, nine mannoses and three glucoses. Once assembled, the oligosaccharide is transferred from the lipid to nascent proteins by oligosaccharyltransferases. The assembly of dolichol-linked oligosaccharides begins on the cytosolic side of the endoplasmic reticulum membrane and finishes in its lumen. RFT1 could mediate the translocation of the cytosolically oriented intermediate DolPP-GlcNAc2Man5, produced by ALG11, into the ER lumen where dolichol-linked oligosaccharides assembly continues. However, the intramembrane lipid transporter activity could not be confirmed in vitro.</text>
</comment>
<dbReference type="AlphaFoldDB" id="A0A6A6MRH8"/>
<dbReference type="Pfam" id="PF00827">
    <property type="entry name" value="Ribosomal_L15e"/>
    <property type="match status" value="2"/>
</dbReference>
<evidence type="ECO:0000256" key="10">
    <source>
        <dbReference type="ARBA" id="ARBA00023274"/>
    </source>
</evidence>
<evidence type="ECO:0000313" key="15">
    <source>
        <dbReference type="Proteomes" id="UP000467840"/>
    </source>
</evidence>
<dbReference type="Pfam" id="PF04506">
    <property type="entry name" value="Rft-1"/>
    <property type="match status" value="2"/>
</dbReference>
<dbReference type="PANTHER" id="PTHR13117">
    <property type="entry name" value="ENDOPLASMIC RETICULUM MULTISPAN TRANSMEMBRANE PROTEIN-RELATED"/>
    <property type="match status" value="1"/>
</dbReference>